<keyword evidence="6" id="KW-0119">Carbohydrate metabolism</keyword>
<feature type="binding site" evidence="11">
    <location>
        <position position="148"/>
    </location>
    <ligand>
        <name>substrate</name>
    </ligand>
</feature>
<dbReference type="NCBIfam" id="TIGR01509">
    <property type="entry name" value="HAD-SF-IA-v3"/>
    <property type="match status" value="1"/>
</dbReference>
<dbReference type="AlphaFoldDB" id="A0A511W697"/>
<dbReference type="Proteomes" id="UP000321440">
    <property type="component" value="Unassembled WGS sequence"/>
</dbReference>
<dbReference type="InterPro" id="IPR010976">
    <property type="entry name" value="B-phosphoglucomutase_hydrolase"/>
</dbReference>
<dbReference type="Gene3D" id="1.10.150.240">
    <property type="entry name" value="Putative phosphatase, domain 2"/>
    <property type="match status" value="1"/>
</dbReference>
<dbReference type="EC" id="5.4.2.6" evidence="8"/>
<evidence type="ECO:0000256" key="6">
    <source>
        <dbReference type="ARBA" id="ARBA00023277"/>
    </source>
</evidence>
<feature type="binding site" evidence="11">
    <location>
        <begin position="117"/>
        <end position="121"/>
    </location>
    <ligand>
        <name>substrate</name>
    </ligand>
</feature>
<dbReference type="PANTHER" id="PTHR46193:SF18">
    <property type="entry name" value="HEXITOL PHOSPHATASE B"/>
    <property type="match status" value="1"/>
</dbReference>
<comment type="similarity">
    <text evidence="1">Belongs to the HAD-like hydrolase superfamily. CbbY/CbbZ/Gph/YieH family.</text>
</comment>
<evidence type="ECO:0000256" key="8">
    <source>
        <dbReference type="ARBA" id="ARBA00044968"/>
    </source>
</evidence>
<feature type="binding site" evidence="11">
    <location>
        <position position="26"/>
    </location>
    <ligand>
        <name>substrate</name>
    </ligand>
</feature>
<name>A0A511W697_9BACI</name>
<dbReference type="SFLD" id="SFLDF00046">
    <property type="entry name" value="beta-phosphoglucomutase"/>
    <property type="match status" value="1"/>
</dbReference>
<keyword evidence="4 12" id="KW-0460">Magnesium</keyword>
<dbReference type="SFLD" id="SFLDG01135">
    <property type="entry name" value="C1.5.6:_HAD__Beta-PGM__Phospha"/>
    <property type="match status" value="1"/>
</dbReference>
<feature type="active site" description="Proton donor/acceptor" evidence="10">
    <location>
        <position position="10"/>
    </location>
</feature>
<evidence type="ECO:0000256" key="4">
    <source>
        <dbReference type="ARBA" id="ARBA00022842"/>
    </source>
</evidence>
<dbReference type="CDD" id="cd02598">
    <property type="entry name" value="HAD_BPGM"/>
    <property type="match status" value="1"/>
</dbReference>
<dbReference type="NCBIfam" id="TIGR01990">
    <property type="entry name" value="bPGM"/>
    <property type="match status" value="1"/>
</dbReference>
<evidence type="ECO:0000256" key="7">
    <source>
        <dbReference type="ARBA" id="ARBA00044926"/>
    </source>
</evidence>
<feature type="binding site" evidence="12">
    <location>
        <position position="10"/>
    </location>
    <ligand>
        <name>Mg(2+)</name>
        <dbReference type="ChEBI" id="CHEBI:18420"/>
    </ligand>
</feature>
<dbReference type="InterPro" id="IPR036412">
    <property type="entry name" value="HAD-like_sf"/>
</dbReference>
<feature type="binding site" evidence="12">
    <location>
        <position position="172"/>
    </location>
    <ligand>
        <name>Mg(2+)</name>
        <dbReference type="ChEBI" id="CHEBI:18420"/>
    </ligand>
</feature>
<feature type="site" description="Important for catalytic activity and assists the phosphoryl transfer reaction to Asp8 by balancing charge and orienting the reacting groups" evidence="13">
    <location>
        <position position="117"/>
    </location>
</feature>
<dbReference type="Pfam" id="PF00702">
    <property type="entry name" value="Hydrolase"/>
    <property type="match status" value="1"/>
</dbReference>
<sequence>MIMPKAFIFDLDGVITDTAELHYQAWKRLADSLGITIDREFNEELKGVGRMESLEKILALDPKQSDLSLERKEALATEKNDHYVDLLGTISEDDILPGITDLLKTIRQQGIKVGLGSASKNATHVLKELKLIDQFDYIVDAAQVSKGKPDPETFTNAADHFGVDYVECIGIEDAPSGVTAVNSADMFSVGVGTAEALPHAEYRVDNTTELDFDSIIQAYQSFGVSAKAE</sequence>
<dbReference type="GO" id="GO:0005975">
    <property type="term" value="P:carbohydrate metabolic process"/>
    <property type="evidence" value="ECO:0007669"/>
    <property type="project" value="InterPro"/>
</dbReference>
<dbReference type="InterPro" id="IPR051600">
    <property type="entry name" value="Beta-PGM-like"/>
</dbReference>
<dbReference type="InterPro" id="IPR023214">
    <property type="entry name" value="HAD_sf"/>
</dbReference>
<feature type="binding site" evidence="11">
    <location>
        <begin position="10"/>
        <end position="12"/>
    </location>
    <ligand>
        <name>substrate</name>
    </ligand>
</feature>
<feature type="binding site" evidence="12">
    <location>
        <position position="173"/>
    </location>
    <ligand>
        <name>Mg(2+)</name>
        <dbReference type="ChEBI" id="CHEBI:18420"/>
    </ligand>
</feature>
<evidence type="ECO:0000256" key="12">
    <source>
        <dbReference type="PIRSR" id="PIRSR610972-3"/>
    </source>
</evidence>
<evidence type="ECO:0000313" key="14">
    <source>
        <dbReference type="EMBL" id="GEN46615.1"/>
    </source>
</evidence>
<keyword evidence="2" id="KW-0597">Phosphoprotein</keyword>
<proteinExistence type="inferred from homology"/>
<dbReference type="SFLD" id="SFLDG01129">
    <property type="entry name" value="C1.5:_HAD__Beta-PGM__Phosphata"/>
    <property type="match status" value="1"/>
</dbReference>
<feature type="active site" description="Proton donor/acceptor" evidence="10">
    <location>
        <position position="12"/>
    </location>
</feature>
<comment type="cofactor">
    <cofactor evidence="12">
        <name>Mg(2+)</name>
        <dbReference type="ChEBI" id="CHEBI:18420"/>
    </cofactor>
    <text evidence="12">Binds 2 magnesium ions per subunit.</text>
</comment>
<evidence type="ECO:0000256" key="5">
    <source>
        <dbReference type="ARBA" id="ARBA00023235"/>
    </source>
</evidence>
<comment type="catalytic activity">
    <reaction evidence="7">
        <text>beta-D-glucose 1-phosphate = beta-D-glucose 6-phosphate</text>
        <dbReference type="Rhea" id="RHEA:20113"/>
        <dbReference type="ChEBI" id="CHEBI:57684"/>
        <dbReference type="ChEBI" id="CHEBI:58247"/>
        <dbReference type="EC" id="5.4.2.6"/>
    </reaction>
</comment>
<evidence type="ECO:0000256" key="10">
    <source>
        <dbReference type="PIRSR" id="PIRSR610972-1"/>
    </source>
</evidence>
<feature type="binding site" evidence="11">
    <location>
        <position position="79"/>
    </location>
    <ligand>
        <name>substrate</name>
    </ligand>
</feature>
<protein>
    <recommendedName>
        <fullName evidence="9">Beta-phosphoglucomutase</fullName>
        <ecNumber evidence="8">5.4.2.6</ecNumber>
    </recommendedName>
</protein>
<dbReference type="PANTHER" id="PTHR46193">
    <property type="entry name" value="6-PHOSPHOGLUCONATE PHOSPHATASE"/>
    <property type="match status" value="1"/>
</dbReference>
<dbReference type="GO" id="GO:0008801">
    <property type="term" value="F:beta-phosphoglucomutase activity"/>
    <property type="evidence" value="ECO:0007669"/>
    <property type="project" value="UniProtKB-EC"/>
</dbReference>
<keyword evidence="5" id="KW-0413">Isomerase</keyword>
<dbReference type="NCBIfam" id="TIGR02009">
    <property type="entry name" value="PGMB-YQAB-SF"/>
    <property type="match status" value="1"/>
</dbReference>
<dbReference type="SFLD" id="SFLDS00003">
    <property type="entry name" value="Haloacid_Dehalogenase"/>
    <property type="match status" value="1"/>
</dbReference>
<evidence type="ECO:0000256" key="3">
    <source>
        <dbReference type="ARBA" id="ARBA00022723"/>
    </source>
</evidence>
<feature type="binding site" evidence="11">
    <location>
        <begin position="45"/>
        <end position="50"/>
    </location>
    <ligand>
        <name>substrate</name>
    </ligand>
</feature>
<reference evidence="14 15" key="1">
    <citation type="submission" date="2019-07" db="EMBL/GenBank/DDBJ databases">
        <title>Whole genome shotgun sequence of Alkalibacillus haloalkaliphilus NBRC 103110.</title>
        <authorList>
            <person name="Hosoyama A."/>
            <person name="Uohara A."/>
            <person name="Ohji S."/>
            <person name="Ichikawa N."/>
        </authorList>
    </citation>
    <scope>NUCLEOTIDE SEQUENCE [LARGE SCALE GENOMIC DNA]</scope>
    <source>
        <strain evidence="14 15">NBRC 103110</strain>
    </source>
</reference>
<feature type="binding site" evidence="11">
    <location>
        <position position="53"/>
    </location>
    <ligand>
        <name>substrate</name>
    </ligand>
</feature>
<dbReference type="EMBL" id="BJYA01000017">
    <property type="protein sequence ID" value="GEN46615.1"/>
    <property type="molecule type" value="Genomic_DNA"/>
</dbReference>
<evidence type="ECO:0000256" key="11">
    <source>
        <dbReference type="PIRSR" id="PIRSR610972-2"/>
    </source>
</evidence>
<dbReference type="OrthoDB" id="9797743at2"/>
<accession>A0A511W697</accession>
<evidence type="ECO:0000256" key="1">
    <source>
        <dbReference type="ARBA" id="ARBA00006171"/>
    </source>
</evidence>
<comment type="caution">
    <text evidence="14">The sequence shown here is derived from an EMBL/GenBank/DDBJ whole genome shotgun (WGS) entry which is preliminary data.</text>
</comment>
<dbReference type="Gene3D" id="3.40.50.1000">
    <property type="entry name" value="HAD superfamily/HAD-like"/>
    <property type="match status" value="1"/>
</dbReference>
<evidence type="ECO:0000256" key="9">
    <source>
        <dbReference type="ARBA" id="ARBA00044991"/>
    </source>
</evidence>
<evidence type="ECO:0000313" key="15">
    <source>
        <dbReference type="Proteomes" id="UP000321440"/>
    </source>
</evidence>
<feature type="site" description="Important for catalytic activity and assists the phosphoryl transfer reaction to Asp8 by balancing charge and orienting the reacting groups" evidence="13">
    <location>
        <position position="148"/>
    </location>
</feature>
<keyword evidence="3 12" id="KW-0479">Metal-binding</keyword>
<evidence type="ECO:0000256" key="13">
    <source>
        <dbReference type="PIRSR" id="PIRSR610972-4"/>
    </source>
</evidence>
<organism evidence="14 15">
    <name type="scientific">Alkalibacillus haloalkaliphilus</name>
    <dbReference type="NCBI Taxonomy" id="94136"/>
    <lineage>
        <taxon>Bacteria</taxon>
        <taxon>Bacillati</taxon>
        <taxon>Bacillota</taxon>
        <taxon>Bacilli</taxon>
        <taxon>Bacillales</taxon>
        <taxon>Bacillaceae</taxon>
        <taxon>Alkalibacillus</taxon>
    </lineage>
</organism>
<dbReference type="InterPro" id="IPR006439">
    <property type="entry name" value="HAD-SF_hydro_IA"/>
</dbReference>
<dbReference type="SUPFAM" id="SSF56784">
    <property type="entry name" value="HAD-like"/>
    <property type="match status" value="1"/>
</dbReference>
<dbReference type="GO" id="GO:0000287">
    <property type="term" value="F:magnesium ion binding"/>
    <property type="evidence" value="ECO:0007669"/>
    <property type="project" value="InterPro"/>
</dbReference>
<evidence type="ECO:0000256" key="2">
    <source>
        <dbReference type="ARBA" id="ARBA00022553"/>
    </source>
</evidence>
<dbReference type="InterPro" id="IPR023198">
    <property type="entry name" value="PGP-like_dom2"/>
</dbReference>
<dbReference type="InterPro" id="IPR010972">
    <property type="entry name" value="Beta-PGM"/>
</dbReference>
<feature type="binding site" evidence="12">
    <location>
        <position position="12"/>
    </location>
    <ligand>
        <name>Mg(2+)</name>
        <dbReference type="ChEBI" id="CHEBI:18420"/>
    </ligand>
</feature>
<keyword evidence="15" id="KW-1185">Reference proteome</keyword>
<dbReference type="RefSeq" id="WP_146817575.1">
    <property type="nucleotide sequence ID" value="NZ_BJYA01000017.1"/>
</dbReference>
<gene>
    <name evidence="14" type="primary">pgmB</name>
    <name evidence="14" type="ORF">AHA02nite_23910</name>
</gene>